<name>A0A182QEZ7_9DIPT</name>
<reference evidence="3" key="2">
    <citation type="submission" date="2020-05" db="UniProtKB">
        <authorList>
            <consortium name="EnsemblMetazoa"/>
        </authorList>
    </citation>
    <scope>IDENTIFICATION</scope>
    <source>
        <strain evidence="3">FAR1</strain>
    </source>
</reference>
<evidence type="ECO:0000256" key="1">
    <source>
        <dbReference type="SAM" id="MobiDB-lite"/>
    </source>
</evidence>
<reference evidence="4" key="1">
    <citation type="submission" date="2014-01" db="EMBL/GenBank/DDBJ databases">
        <title>The Genome Sequence of Anopheles farauti FAR1 (V2).</title>
        <authorList>
            <consortium name="The Broad Institute Genomics Platform"/>
            <person name="Neafsey D.E."/>
            <person name="Besansky N."/>
            <person name="Howell P."/>
            <person name="Walton C."/>
            <person name="Young S.K."/>
            <person name="Zeng Q."/>
            <person name="Gargeya S."/>
            <person name="Fitzgerald M."/>
            <person name="Haas B."/>
            <person name="Abouelleil A."/>
            <person name="Allen A.W."/>
            <person name="Alvarado L."/>
            <person name="Arachchi H.M."/>
            <person name="Berlin A.M."/>
            <person name="Chapman S.B."/>
            <person name="Gainer-Dewar J."/>
            <person name="Goldberg J."/>
            <person name="Griggs A."/>
            <person name="Gujja S."/>
            <person name="Hansen M."/>
            <person name="Howarth C."/>
            <person name="Imamovic A."/>
            <person name="Ireland A."/>
            <person name="Larimer J."/>
            <person name="McCowan C."/>
            <person name="Murphy C."/>
            <person name="Pearson M."/>
            <person name="Poon T.W."/>
            <person name="Priest M."/>
            <person name="Roberts A."/>
            <person name="Saif S."/>
            <person name="Shea T."/>
            <person name="Sisk P."/>
            <person name="Sykes S."/>
            <person name="Wortman J."/>
            <person name="Nusbaum C."/>
            <person name="Birren B."/>
        </authorList>
    </citation>
    <scope>NUCLEOTIDE SEQUENCE [LARGE SCALE GENOMIC DNA]</scope>
    <source>
        <strain evidence="4">FAR1</strain>
    </source>
</reference>
<feature type="transmembrane region" description="Helical" evidence="2">
    <location>
        <begin position="137"/>
        <end position="155"/>
    </location>
</feature>
<organism evidence="3 4">
    <name type="scientific">Anopheles farauti</name>
    <dbReference type="NCBI Taxonomy" id="69004"/>
    <lineage>
        <taxon>Eukaryota</taxon>
        <taxon>Metazoa</taxon>
        <taxon>Ecdysozoa</taxon>
        <taxon>Arthropoda</taxon>
        <taxon>Hexapoda</taxon>
        <taxon>Insecta</taxon>
        <taxon>Pterygota</taxon>
        <taxon>Neoptera</taxon>
        <taxon>Endopterygota</taxon>
        <taxon>Diptera</taxon>
        <taxon>Nematocera</taxon>
        <taxon>Culicoidea</taxon>
        <taxon>Culicidae</taxon>
        <taxon>Anophelinae</taxon>
        <taxon>Anopheles</taxon>
    </lineage>
</organism>
<evidence type="ECO:0000256" key="2">
    <source>
        <dbReference type="SAM" id="Phobius"/>
    </source>
</evidence>
<evidence type="ECO:0000313" key="4">
    <source>
        <dbReference type="Proteomes" id="UP000075886"/>
    </source>
</evidence>
<dbReference type="EnsemblMetazoa" id="AFAF008819-RA">
    <property type="protein sequence ID" value="AFAF008819-PA"/>
    <property type="gene ID" value="AFAF008819"/>
</dbReference>
<keyword evidence="2" id="KW-1133">Transmembrane helix</keyword>
<keyword evidence="2" id="KW-0812">Transmembrane</keyword>
<evidence type="ECO:0000313" key="3">
    <source>
        <dbReference type="EnsemblMetazoa" id="AFAF008819-PA"/>
    </source>
</evidence>
<dbReference type="AlphaFoldDB" id="A0A182QEZ7"/>
<dbReference type="EMBL" id="AXCN02001866">
    <property type="status" value="NOT_ANNOTATED_CDS"/>
    <property type="molecule type" value="Genomic_DNA"/>
</dbReference>
<proteinExistence type="predicted"/>
<keyword evidence="2" id="KW-0472">Membrane</keyword>
<dbReference type="Proteomes" id="UP000075886">
    <property type="component" value="Unassembled WGS sequence"/>
</dbReference>
<sequence length="162" mass="18302">MHHNKIYHRVRGNSTSHNLKGCMQLNVWNIYKDHSCAGKGLEKCLSNRKSSSSSSSGSTTTTDYLQMIPQSGIWQQTKSPHNNTRQHPRVIAPANGKRPEVNEKIARRQKEQRKPGHATAPAPARAQHLVPPPVKCFIVSFIYTFCTLLLFRPALIQRQIIP</sequence>
<feature type="region of interest" description="Disordered" evidence="1">
    <location>
        <begin position="106"/>
        <end position="126"/>
    </location>
</feature>
<accession>A0A182QEZ7</accession>
<protein>
    <submittedName>
        <fullName evidence="3">Uncharacterized protein</fullName>
    </submittedName>
</protein>
<dbReference type="VEuPathDB" id="VectorBase:AFAF008819"/>
<keyword evidence="4" id="KW-1185">Reference proteome</keyword>